<evidence type="ECO:0000256" key="1">
    <source>
        <dbReference type="SAM" id="SignalP"/>
    </source>
</evidence>
<protein>
    <submittedName>
        <fullName evidence="2">DUF3574 domain-containing protein</fullName>
    </submittedName>
</protein>
<sequence>MTTRRTAIAGLVATLLLGLSSAGIAAPTTVDNTPGDIWKRTELYFGGSKPDGSVITPAEFESFVDKQVTPAFPDGLTWLPAHGQWMGGKEDSYVVIIFYPLTNRHANKDIEEIRTDYKTEFHQESVLRADGLDKVSF</sequence>
<keyword evidence="3" id="KW-1185">Reference proteome</keyword>
<name>A0ABW3MH59_9PSEU</name>
<evidence type="ECO:0000313" key="2">
    <source>
        <dbReference type="EMBL" id="MFD1050031.1"/>
    </source>
</evidence>
<dbReference type="Pfam" id="PF12098">
    <property type="entry name" value="DUF3574"/>
    <property type="match status" value="1"/>
</dbReference>
<dbReference type="Proteomes" id="UP001597045">
    <property type="component" value="Unassembled WGS sequence"/>
</dbReference>
<feature type="chain" id="PRO_5046675749" evidence="1">
    <location>
        <begin position="26"/>
        <end position="137"/>
    </location>
</feature>
<proteinExistence type="predicted"/>
<dbReference type="InterPro" id="IPR021957">
    <property type="entry name" value="DUF3574"/>
</dbReference>
<evidence type="ECO:0000313" key="3">
    <source>
        <dbReference type="Proteomes" id="UP001597045"/>
    </source>
</evidence>
<organism evidence="2 3">
    <name type="scientific">Kibdelosporangium lantanae</name>
    <dbReference type="NCBI Taxonomy" id="1497396"/>
    <lineage>
        <taxon>Bacteria</taxon>
        <taxon>Bacillati</taxon>
        <taxon>Actinomycetota</taxon>
        <taxon>Actinomycetes</taxon>
        <taxon>Pseudonocardiales</taxon>
        <taxon>Pseudonocardiaceae</taxon>
        <taxon>Kibdelosporangium</taxon>
    </lineage>
</organism>
<dbReference type="EMBL" id="JBHTIS010002562">
    <property type="protein sequence ID" value="MFD1050031.1"/>
    <property type="molecule type" value="Genomic_DNA"/>
</dbReference>
<accession>A0ABW3MH59</accession>
<comment type="caution">
    <text evidence="2">The sequence shown here is derived from an EMBL/GenBank/DDBJ whole genome shotgun (WGS) entry which is preliminary data.</text>
</comment>
<gene>
    <name evidence="2" type="ORF">ACFQ1S_33140</name>
</gene>
<keyword evidence="1" id="KW-0732">Signal</keyword>
<reference evidence="3" key="1">
    <citation type="journal article" date="2019" name="Int. J. Syst. Evol. Microbiol.">
        <title>The Global Catalogue of Microorganisms (GCM) 10K type strain sequencing project: providing services to taxonomists for standard genome sequencing and annotation.</title>
        <authorList>
            <consortium name="The Broad Institute Genomics Platform"/>
            <consortium name="The Broad Institute Genome Sequencing Center for Infectious Disease"/>
            <person name="Wu L."/>
            <person name="Ma J."/>
        </authorList>
    </citation>
    <scope>NUCLEOTIDE SEQUENCE [LARGE SCALE GENOMIC DNA]</scope>
    <source>
        <strain evidence="3">JCM 31486</strain>
    </source>
</reference>
<feature type="signal peptide" evidence="1">
    <location>
        <begin position="1"/>
        <end position="25"/>
    </location>
</feature>